<evidence type="ECO:0000313" key="2">
    <source>
        <dbReference type="EMBL" id="NLJ17253.1"/>
    </source>
</evidence>
<dbReference type="Proteomes" id="UP000541058">
    <property type="component" value="Unassembled WGS sequence"/>
</dbReference>
<dbReference type="RefSeq" id="WP_276645494.1">
    <property type="nucleotide sequence ID" value="NZ_JAAYSM010000006.1"/>
</dbReference>
<evidence type="ECO:0000313" key="3">
    <source>
        <dbReference type="Proteomes" id="UP000541058"/>
    </source>
</evidence>
<feature type="region of interest" description="Disordered" evidence="1">
    <location>
        <begin position="1"/>
        <end position="37"/>
    </location>
</feature>
<protein>
    <submittedName>
        <fullName evidence="2">M3 family oligoendopeptidase</fullName>
    </submittedName>
</protein>
<feature type="compositionally biased region" description="Basic residues" evidence="1">
    <location>
        <begin position="17"/>
        <end position="37"/>
    </location>
</feature>
<name>A0A7X8C1J0_9LACT</name>
<dbReference type="EMBL" id="JAAYSM010000006">
    <property type="protein sequence ID" value="NLJ17253.1"/>
    <property type="molecule type" value="Genomic_DNA"/>
</dbReference>
<dbReference type="AlphaFoldDB" id="A0A7X8C1J0"/>
<proteinExistence type="predicted"/>
<dbReference type="InterPro" id="IPR049844">
    <property type="entry name" value="RsaX20-like"/>
</dbReference>
<accession>A0A7X8C1J0</accession>
<evidence type="ECO:0000256" key="1">
    <source>
        <dbReference type="SAM" id="MobiDB-lite"/>
    </source>
</evidence>
<reference evidence="2 3" key="1">
    <citation type="journal article" date="2020" name="Biotechnol. Biofuels">
        <title>New insights from the biogas microbiome by comprehensive genome-resolved metagenomics of nearly 1600 species originating from multiple anaerobic digesters.</title>
        <authorList>
            <person name="Campanaro S."/>
            <person name="Treu L."/>
            <person name="Rodriguez-R L.M."/>
            <person name="Kovalovszki A."/>
            <person name="Ziels R.M."/>
            <person name="Maus I."/>
            <person name="Zhu X."/>
            <person name="Kougias P.G."/>
            <person name="Basile A."/>
            <person name="Luo G."/>
            <person name="Schluter A."/>
            <person name="Konstantinidis K.T."/>
            <person name="Angelidaki I."/>
        </authorList>
    </citation>
    <scope>NUCLEOTIDE SEQUENCE [LARGE SCALE GENOMIC DNA]</scope>
    <source>
        <strain evidence="2">AS23ysBPME_34</strain>
    </source>
</reference>
<comment type="caution">
    <text evidence="2">The sequence shown here is derived from an EMBL/GenBank/DDBJ whole genome shotgun (WGS) entry which is preliminary data.</text>
</comment>
<gene>
    <name evidence="2" type="ORF">GX355_00155</name>
</gene>
<sequence length="37" mass="4420">MKLNVSSAYRYLQSPNRKTRKRALKLIKQNKKQRSVS</sequence>
<organism evidence="2 3">
    <name type="scientific">Globicatella sulfidifaciens</name>
    <dbReference type="NCBI Taxonomy" id="136093"/>
    <lineage>
        <taxon>Bacteria</taxon>
        <taxon>Bacillati</taxon>
        <taxon>Bacillota</taxon>
        <taxon>Bacilli</taxon>
        <taxon>Lactobacillales</taxon>
        <taxon>Aerococcaceae</taxon>
        <taxon>Globicatella</taxon>
    </lineage>
</organism>
<dbReference type="NCBIfam" id="NF038026">
    <property type="entry name" value="RsaX20_sORF"/>
    <property type="match status" value="1"/>
</dbReference>